<evidence type="ECO:0000313" key="2">
    <source>
        <dbReference type="EMBL" id="KDR34369.1"/>
    </source>
</evidence>
<comment type="caution">
    <text evidence="2">The sequence shown here is derived from an EMBL/GenBank/DDBJ whole genome shotgun (WGS) entry which is preliminary data.</text>
</comment>
<reference evidence="1" key="1">
    <citation type="journal article" date="2014" name="Int. J. Syst. Evol. Microbiol.">
        <title>Complete genome of a new Firmicutes species belonging to the dominant human colonic microbiota ('Ruminococcus bicirculans') reveals two chromosomes and a selective capacity to utilize plant glucans.</title>
        <authorList>
            <consortium name="NISC Comparative Sequencing Program"/>
            <person name="Wegmann U."/>
            <person name="Louis P."/>
            <person name="Goesmann A."/>
            <person name="Henrissat B."/>
            <person name="Duncan S.H."/>
            <person name="Flint H.J."/>
        </authorList>
    </citation>
    <scope>NUCLEOTIDE SEQUENCE</scope>
    <source>
        <strain evidence="1">CGMCC 1.11013</strain>
    </source>
</reference>
<dbReference type="Pfam" id="PF11142">
    <property type="entry name" value="DUF2917"/>
    <property type="match status" value="1"/>
</dbReference>
<dbReference type="EMBL" id="BMEG01000001">
    <property type="protein sequence ID" value="GGD51115.1"/>
    <property type="molecule type" value="Genomic_DNA"/>
</dbReference>
<evidence type="ECO:0000313" key="4">
    <source>
        <dbReference type="Proteomes" id="UP000597138"/>
    </source>
</evidence>
<keyword evidence="4" id="KW-1185">Reference proteome</keyword>
<dbReference type="eggNOG" id="ENOG5031CPF">
    <property type="taxonomic scope" value="Bacteria"/>
</dbReference>
<dbReference type="Proteomes" id="UP000027439">
    <property type="component" value="Unassembled WGS sequence"/>
</dbReference>
<proteinExistence type="predicted"/>
<accession>A0A069P397</accession>
<dbReference type="Proteomes" id="UP000597138">
    <property type="component" value="Unassembled WGS sequence"/>
</dbReference>
<evidence type="ECO:0008006" key="5">
    <source>
        <dbReference type="Google" id="ProtNLM"/>
    </source>
</evidence>
<sequence>MEELSKLLDRRGTRVVVYVDVAARHTVSWRLPCDAELRIGSASVWLTRHSDPYDYWMQPGDVLRLVRGERIWLSSDCDHAIEVSLTSYRANLKRPAWARIVERFMPRAVDAI</sequence>
<reference evidence="4" key="3">
    <citation type="journal article" date="2019" name="Int. J. Syst. Evol. Microbiol.">
        <title>The Global Catalogue of Microorganisms (GCM) 10K type strain sequencing project: providing services to taxonomists for standard genome sequencing and annotation.</title>
        <authorList>
            <consortium name="The Broad Institute Genomics Platform"/>
            <consortium name="The Broad Institute Genome Sequencing Center for Infectious Disease"/>
            <person name="Wu L."/>
            <person name="Ma J."/>
        </authorList>
    </citation>
    <scope>NUCLEOTIDE SEQUENCE [LARGE SCALE GENOMIC DNA]</scope>
    <source>
        <strain evidence="4">CGMCC 1.11013</strain>
    </source>
</reference>
<reference evidence="2 3" key="2">
    <citation type="submission" date="2014-03" db="EMBL/GenBank/DDBJ databases">
        <title>Draft Genome Sequences of Four Burkholderia Strains.</title>
        <authorList>
            <person name="Liu X.Y."/>
            <person name="Li C.X."/>
            <person name="Xu J.H."/>
        </authorList>
    </citation>
    <scope>NUCLEOTIDE SEQUENCE [LARGE SCALE GENOMIC DNA]</scope>
    <source>
        <strain evidence="2 3">R27</strain>
    </source>
</reference>
<evidence type="ECO:0000313" key="1">
    <source>
        <dbReference type="EMBL" id="GGD51115.1"/>
    </source>
</evidence>
<protein>
    <recommendedName>
        <fullName evidence="5">DUF2917 domain-containing protein</fullName>
    </recommendedName>
</protein>
<gene>
    <name evidence="2" type="ORF">BG57_06690</name>
    <name evidence="1" type="ORF">GCM10010985_01020</name>
</gene>
<name>A0A069P397_9BURK</name>
<dbReference type="EMBL" id="JFHE01000014">
    <property type="protein sequence ID" value="KDR34369.1"/>
    <property type="molecule type" value="Genomic_DNA"/>
</dbReference>
<evidence type="ECO:0000313" key="3">
    <source>
        <dbReference type="Proteomes" id="UP000027439"/>
    </source>
</evidence>
<reference evidence="1" key="4">
    <citation type="submission" date="2024-05" db="EMBL/GenBank/DDBJ databases">
        <authorList>
            <person name="Sun Q."/>
            <person name="Zhou Y."/>
        </authorList>
    </citation>
    <scope>NUCLEOTIDE SEQUENCE</scope>
    <source>
        <strain evidence="1">CGMCC 1.11013</strain>
    </source>
</reference>
<organism evidence="2 3">
    <name type="scientific">Caballeronia grimmiae</name>
    <dbReference type="NCBI Taxonomy" id="1071679"/>
    <lineage>
        <taxon>Bacteria</taxon>
        <taxon>Pseudomonadati</taxon>
        <taxon>Pseudomonadota</taxon>
        <taxon>Betaproteobacteria</taxon>
        <taxon>Burkholderiales</taxon>
        <taxon>Burkholderiaceae</taxon>
        <taxon>Caballeronia</taxon>
    </lineage>
</organism>
<dbReference type="InterPro" id="IPR021317">
    <property type="entry name" value="DUF2917"/>
</dbReference>
<dbReference type="AlphaFoldDB" id="A0A069P397"/>